<organism evidence="1 2">
    <name type="scientific">Portunus trituberculatus</name>
    <name type="common">Swimming crab</name>
    <name type="synonym">Neptunus trituberculatus</name>
    <dbReference type="NCBI Taxonomy" id="210409"/>
    <lineage>
        <taxon>Eukaryota</taxon>
        <taxon>Metazoa</taxon>
        <taxon>Ecdysozoa</taxon>
        <taxon>Arthropoda</taxon>
        <taxon>Crustacea</taxon>
        <taxon>Multicrustacea</taxon>
        <taxon>Malacostraca</taxon>
        <taxon>Eumalacostraca</taxon>
        <taxon>Eucarida</taxon>
        <taxon>Decapoda</taxon>
        <taxon>Pleocyemata</taxon>
        <taxon>Brachyura</taxon>
        <taxon>Eubrachyura</taxon>
        <taxon>Portunoidea</taxon>
        <taxon>Portunidae</taxon>
        <taxon>Portuninae</taxon>
        <taxon>Portunus</taxon>
    </lineage>
</organism>
<sequence>MVLGEQGLHIKRLAHLPHTDSNPGPLSCEPSVVTTTIHGLARHISQYNTAPLHSTTLHSNVL</sequence>
<evidence type="ECO:0000313" key="2">
    <source>
        <dbReference type="Proteomes" id="UP000324222"/>
    </source>
</evidence>
<evidence type="ECO:0000313" key="1">
    <source>
        <dbReference type="EMBL" id="MPC21379.1"/>
    </source>
</evidence>
<accession>A0A5B7DJX8</accession>
<name>A0A5B7DJX8_PORTR</name>
<dbReference type="Proteomes" id="UP000324222">
    <property type="component" value="Unassembled WGS sequence"/>
</dbReference>
<reference evidence="1 2" key="1">
    <citation type="submission" date="2019-05" db="EMBL/GenBank/DDBJ databases">
        <title>Another draft genome of Portunus trituberculatus and its Hox gene families provides insights of decapod evolution.</title>
        <authorList>
            <person name="Jeong J.-H."/>
            <person name="Song I."/>
            <person name="Kim S."/>
            <person name="Choi T."/>
            <person name="Kim D."/>
            <person name="Ryu S."/>
            <person name="Kim W."/>
        </authorList>
    </citation>
    <scope>NUCLEOTIDE SEQUENCE [LARGE SCALE GENOMIC DNA]</scope>
    <source>
        <tissue evidence="1">Muscle</tissue>
    </source>
</reference>
<proteinExistence type="predicted"/>
<keyword evidence="2" id="KW-1185">Reference proteome</keyword>
<dbReference type="AlphaFoldDB" id="A0A5B7DJX8"/>
<dbReference type="EMBL" id="VSRR010000968">
    <property type="protein sequence ID" value="MPC21379.1"/>
    <property type="molecule type" value="Genomic_DNA"/>
</dbReference>
<comment type="caution">
    <text evidence="1">The sequence shown here is derived from an EMBL/GenBank/DDBJ whole genome shotgun (WGS) entry which is preliminary data.</text>
</comment>
<gene>
    <name evidence="1" type="ORF">E2C01_014361</name>
</gene>
<protein>
    <submittedName>
        <fullName evidence="1">Uncharacterized protein</fullName>
    </submittedName>
</protein>